<dbReference type="InterPro" id="IPR005791">
    <property type="entry name" value="SecD"/>
</dbReference>
<dbReference type="Pfam" id="PF21760">
    <property type="entry name" value="SecD_1st"/>
    <property type="match status" value="1"/>
</dbReference>
<keyword evidence="15" id="KW-1185">Reference proteome</keyword>
<evidence type="ECO:0000259" key="10">
    <source>
        <dbReference type="Pfam" id="PF02355"/>
    </source>
</evidence>
<dbReference type="SUPFAM" id="SSF82866">
    <property type="entry name" value="Multidrug efflux transporter AcrB transmembrane domain"/>
    <property type="match status" value="1"/>
</dbReference>
<dbReference type="HAMAP" id="MF_01463_B">
    <property type="entry name" value="SecD_B"/>
    <property type="match status" value="1"/>
</dbReference>
<dbReference type="NCBIfam" id="TIGR00916">
    <property type="entry name" value="2A0604s01"/>
    <property type="match status" value="1"/>
</dbReference>
<dbReference type="EMBL" id="FNOJ01000001">
    <property type="protein sequence ID" value="SDW01246.1"/>
    <property type="molecule type" value="Genomic_DNA"/>
</dbReference>
<reference evidence="14" key="2">
    <citation type="submission" date="2016-10" db="EMBL/GenBank/DDBJ databases">
        <authorList>
            <person name="de Groot N.N."/>
        </authorList>
    </citation>
    <scope>NUCLEOTIDE SEQUENCE [LARGE SCALE GENOMIC DNA]</scope>
    <source>
        <strain evidence="14">DSM 12489</strain>
    </source>
</reference>
<accession>A0A1H2Q252</accession>
<dbReference type="Gene3D" id="1.20.1640.10">
    <property type="entry name" value="Multidrug efflux transporter AcrB transmembrane domain"/>
    <property type="match status" value="1"/>
</dbReference>
<dbReference type="InterPro" id="IPR022813">
    <property type="entry name" value="SecD/SecF_arch_bac"/>
</dbReference>
<reference evidence="15" key="1">
    <citation type="submission" date="2016-10" db="EMBL/GenBank/DDBJ databases">
        <authorList>
            <person name="Varghese N."/>
        </authorList>
    </citation>
    <scope>NUCLEOTIDE SEQUENCE [LARGE SCALE GENOMIC DNA]</scope>
    <source>
        <strain evidence="15">DSM 12489</strain>
    </source>
</reference>
<comment type="caution">
    <text evidence="9">Lacks conserved residue(s) required for the propagation of feature annotation.</text>
</comment>
<protein>
    <recommendedName>
        <fullName evidence="9">Protein translocase subunit SecD</fullName>
    </recommendedName>
</protein>
<dbReference type="PRINTS" id="PR00702">
    <property type="entry name" value="ACRIFLAVINRP"/>
</dbReference>
<dbReference type="GO" id="GO:0015450">
    <property type="term" value="F:protein-transporting ATPase activity"/>
    <property type="evidence" value="ECO:0007669"/>
    <property type="project" value="InterPro"/>
</dbReference>
<dbReference type="GO" id="GO:0005886">
    <property type="term" value="C:plasma membrane"/>
    <property type="evidence" value="ECO:0007669"/>
    <property type="project" value="UniProtKB-SubCell"/>
</dbReference>
<dbReference type="InterPro" id="IPR048631">
    <property type="entry name" value="SecD_1st"/>
</dbReference>
<evidence type="ECO:0000256" key="2">
    <source>
        <dbReference type="ARBA" id="ARBA00022448"/>
    </source>
</evidence>
<reference evidence="13" key="3">
    <citation type="submission" date="2023-02" db="EMBL/GenBank/DDBJ databases">
        <title>Proposal of a novel subspecies: Alicyclobacillus hesperidum subspecies aegle.</title>
        <authorList>
            <person name="Goto K."/>
            <person name="Fujii T."/>
            <person name="Yasui K."/>
            <person name="Mochida K."/>
            <person name="Kato-Tanaka Y."/>
            <person name="Morohoshi S."/>
            <person name="An S.Y."/>
            <person name="Kasai H."/>
            <person name="Yokota A."/>
        </authorList>
    </citation>
    <scope>NUCLEOTIDE SEQUENCE</scope>
    <source>
        <strain evidence="13">DSM 12766</strain>
    </source>
</reference>
<evidence type="ECO:0000256" key="3">
    <source>
        <dbReference type="ARBA" id="ARBA00022475"/>
    </source>
</evidence>
<dbReference type="GO" id="GO:0065002">
    <property type="term" value="P:intracellular protein transmembrane transport"/>
    <property type="evidence" value="ECO:0007669"/>
    <property type="project" value="UniProtKB-UniRule"/>
</dbReference>
<dbReference type="Gene3D" id="3.30.1360.200">
    <property type="match status" value="1"/>
</dbReference>
<feature type="transmembrane region" description="Helical" evidence="9">
    <location>
        <begin position="284"/>
        <end position="303"/>
    </location>
</feature>
<comment type="similarity">
    <text evidence="9">Belongs to the SecD/SecF family. SecD subfamily.</text>
</comment>
<comment type="function">
    <text evidence="9">Part of the Sec protein translocase complex. Interacts with the SecYEG preprotein conducting channel. SecDF uses the proton motive force (PMF) to complete protein translocation after the ATP-dependent function of SecA.</text>
</comment>
<evidence type="ECO:0000259" key="12">
    <source>
        <dbReference type="Pfam" id="PF22599"/>
    </source>
</evidence>
<proteinExistence type="inferred from homology"/>
<dbReference type="NCBIfam" id="TIGR01129">
    <property type="entry name" value="secD"/>
    <property type="match status" value="1"/>
</dbReference>
<feature type="transmembrane region" description="Helical" evidence="9">
    <location>
        <begin position="257"/>
        <end position="277"/>
    </location>
</feature>
<dbReference type="Pfam" id="PF02355">
    <property type="entry name" value="SecD_SecF_C"/>
    <property type="match status" value="1"/>
</dbReference>
<evidence type="ECO:0000259" key="11">
    <source>
        <dbReference type="Pfam" id="PF21760"/>
    </source>
</evidence>
<evidence type="ECO:0000256" key="7">
    <source>
        <dbReference type="ARBA" id="ARBA00023010"/>
    </source>
</evidence>
<evidence type="ECO:0000256" key="4">
    <source>
        <dbReference type="ARBA" id="ARBA00022692"/>
    </source>
</evidence>
<dbReference type="Proteomes" id="UP000182589">
    <property type="component" value="Unassembled WGS sequence"/>
</dbReference>
<feature type="transmembrane region" description="Helical" evidence="9">
    <location>
        <begin position="309"/>
        <end position="330"/>
    </location>
</feature>
<dbReference type="Proteomes" id="UP001157137">
    <property type="component" value="Unassembled WGS sequence"/>
</dbReference>
<dbReference type="PANTHER" id="PTHR30081:SF1">
    <property type="entry name" value="PROTEIN TRANSLOCASE SUBUNIT SECD"/>
    <property type="match status" value="1"/>
</dbReference>
<evidence type="ECO:0000256" key="5">
    <source>
        <dbReference type="ARBA" id="ARBA00022927"/>
    </source>
</evidence>
<name>A0A1H2Q252_9BACL</name>
<keyword evidence="3 9" id="KW-1003">Cell membrane</keyword>
<evidence type="ECO:0000256" key="8">
    <source>
        <dbReference type="ARBA" id="ARBA00023136"/>
    </source>
</evidence>
<dbReference type="AlphaFoldDB" id="A0A1H2Q252"/>
<sequence length="433" mass="46004">MKWGRLFAFLLMVAAIIGVTAGTVPQVWKSIPLGLDLRGGVDLLYAVDTPKGQSLSDSGRQALLKAVEMRVNSLGVSSPSIDLEGKNQLGQDQIRVQVAGVKNQQEAVQVIGATAQLAIYGDATIDKKTGKITPVGAPLATGADLKSNAKWVVDQQDGKNAVAIEFKQAQKWIDITKKYVGKPIFVFLNGQLLTDPVIQQVMYSGSSEISGGSLTTPQACMALANELNAGALPYPLTLESETSVGPSLGQTSLQRTMVAGLIAIIIIFAFMICVYRLAGLIADIALIAYGYLTLLVFSGLHVVLTLSGLAALVLGVGIAVDANIITYERIKDEMRNGRSLRSAVRIGNKNALRTIVDSNATTFIAGAVMYIFGGQGDVRGFAVALMVGIIVSLLTAVLLSRLMLLTFTASGAVRRPWWYGVGKGVLKQHETQV</sequence>
<dbReference type="PANTHER" id="PTHR30081">
    <property type="entry name" value="PROTEIN-EXPORT MEMBRANE PROTEIN SEC"/>
    <property type="match status" value="1"/>
</dbReference>
<dbReference type="Gene3D" id="3.30.70.3400">
    <property type="match status" value="1"/>
</dbReference>
<feature type="domain" description="Protein translocase subunit SecDF P1" evidence="11">
    <location>
        <begin position="63"/>
        <end position="119"/>
    </location>
</feature>
<keyword evidence="4 9" id="KW-0812">Transmembrane</keyword>
<keyword evidence="7 9" id="KW-0811">Translocation</keyword>
<dbReference type="Pfam" id="PF22599">
    <property type="entry name" value="SecDF_P1_head"/>
    <property type="match status" value="1"/>
</dbReference>
<dbReference type="STRING" id="89784.SAMN04489725_10142"/>
<organism evidence="14 15">
    <name type="scientific">Alicyclobacillus hesperidum</name>
    <dbReference type="NCBI Taxonomy" id="89784"/>
    <lineage>
        <taxon>Bacteria</taxon>
        <taxon>Bacillati</taxon>
        <taxon>Bacillota</taxon>
        <taxon>Bacilli</taxon>
        <taxon>Bacillales</taxon>
        <taxon>Alicyclobacillaceae</taxon>
        <taxon>Alicyclobacillus</taxon>
    </lineage>
</organism>
<keyword evidence="6 9" id="KW-1133">Transmembrane helix</keyword>
<comment type="subunit">
    <text evidence="9">Forms a complex with SecF. Part of the essential Sec protein translocation apparatus which comprises SecA, SecYEG and auxiliary proteins SecDF. Other proteins may also be involved.</text>
</comment>
<feature type="domain" description="Protein export membrane protein SecD/SecF C-terminal" evidence="10">
    <location>
        <begin position="239"/>
        <end position="407"/>
    </location>
</feature>
<dbReference type="GO" id="GO:0043952">
    <property type="term" value="P:protein transport by the Sec complex"/>
    <property type="evidence" value="ECO:0007669"/>
    <property type="project" value="UniProtKB-UniRule"/>
</dbReference>
<dbReference type="RefSeq" id="WP_074691151.1">
    <property type="nucleotide sequence ID" value="NZ_BSRA01000002.1"/>
</dbReference>
<dbReference type="InterPro" id="IPR001036">
    <property type="entry name" value="Acrflvin-R"/>
</dbReference>
<dbReference type="GO" id="GO:0006605">
    <property type="term" value="P:protein targeting"/>
    <property type="evidence" value="ECO:0007669"/>
    <property type="project" value="UniProtKB-UniRule"/>
</dbReference>
<dbReference type="EMBL" id="BSRA01000002">
    <property type="protein sequence ID" value="GLV12847.1"/>
    <property type="molecule type" value="Genomic_DNA"/>
</dbReference>
<feature type="transmembrane region" description="Helical" evidence="9">
    <location>
        <begin position="351"/>
        <end position="372"/>
    </location>
</feature>
<feature type="domain" description="SecDF P1 head subdomain" evidence="12">
    <location>
        <begin position="138"/>
        <end position="233"/>
    </location>
</feature>
<keyword evidence="5 9" id="KW-0653">Protein transport</keyword>
<evidence type="ECO:0000256" key="6">
    <source>
        <dbReference type="ARBA" id="ARBA00022989"/>
    </source>
</evidence>
<evidence type="ECO:0000313" key="13">
    <source>
        <dbReference type="EMBL" id="GLV12847.1"/>
    </source>
</evidence>
<evidence type="ECO:0000256" key="1">
    <source>
        <dbReference type="ARBA" id="ARBA00004651"/>
    </source>
</evidence>
<evidence type="ECO:0000313" key="14">
    <source>
        <dbReference type="EMBL" id="SDW01246.1"/>
    </source>
</evidence>
<gene>
    <name evidence="9 13" type="primary">secD</name>
    <name evidence="13" type="ORF">Heshes_05310</name>
    <name evidence="14" type="ORF">SAMN04489725_10142</name>
</gene>
<dbReference type="InterPro" id="IPR054384">
    <property type="entry name" value="SecDF_P1_head"/>
</dbReference>
<evidence type="ECO:0000313" key="15">
    <source>
        <dbReference type="Proteomes" id="UP000182589"/>
    </source>
</evidence>
<comment type="subcellular location">
    <subcellularLocation>
        <location evidence="1 9">Cell membrane</location>
        <topology evidence="1 9">Multi-pass membrane protein</topology>
    </subcellularLocation>
</comment>
<evidence type="ECO:0000256" key="9">
    <source>
        <dbReference type="HAMAP-Rule" id="MF_01463"/>
    </source>
</evidence>
<keyword evidence="2 9" id="KW-0813">Transport</keyword>
<feature type="transmembrane region" description="Helical" evidence="9">
    <location>
        <begin position="378"/>
        <end position="399"/>
    </location>
</feature>
<dbReference type="InterPro" id="IPR048634">
    <property type="entry name" value="SecD_SecF_C"/>
</dbReference>
<dbReference type="InterPro" id="IPR055344">
    <property type="entry name" value="SecD_SecF_C_bact"/>
</dbReference>
<keyword evidence="8 9" id="KW-0472">Membrane</keyword>